<evidence type="ECO:0000313" key="1">
    <source>
        <dbReference type="EMBL" id="AFY89223.1"/>
    </source>
</evidence>
<proteinExistence type="predicted"/>
<dbReference type="STRING" id="251229.Chro_3795"/>
<accession>K9U3K7</accession>
<dbReference type="Proteomes" id="UP000010384">
    <property type="component" value="Chromosome"/>
</dbReference>
<name>K9U3K7_CHRTP</name>
<dbReference type="HOGENOM" id="CLU_173195_1_1_3"/>
<protein>
    <submittedName>
        <fullName evidence="1">CopG/DNA-binding domain-containing protein</fullName>
    </submittedName>
</protein>
<reference evidence="1 2" key="1">
    <citation type="submission" date="2012-06" db="EMBL/GenBank/DDBJ databases">
        <title>Finished chromosome of genome of Chroococcidiopsis thermalis PCC 7203.</title>
        <authorList>
            <consortium name="US DOE Joint Genome Institute"/>
            <person name="Gugger M."/>
            <person name="Coursin T."/>
            <person name="Rippka R."/>
            <person name="Tandeau De Marsac N."/>
            <person name="Huntemann M."/>
            <person name="Wei C.-L."/>
            <person name="Han J."/>
            <person name="Detter J.C."/>
            <person name="Han C."/>
            <person name="Tapia R."/>
            <person name="Davenport K."/>
            <person name="Daligault H."/>
            <person name="Erkkila T."/>
            <person name="Gu W."/>
            <person name="Munk A.C.C."/>
            <person name="Teshima H."/>
            <person name="Xu Y."/>
            <person name="Chain P."/>
            <person name="Chen A."/>
            <person name="Krypides N."/>
            <person name="Mavromatis K."/>
            <person name="Markowitz V."/>
            <person name="Szeto E."/>
            <person name="Ivanova N."/>
            <person name="Mikhailova N."/>
            <person name="Ovchinnikova G."/>
            <person name="Pagani I."/>
            <person name="Pati A."/>
            <person name="Goodwin L."/>
            <person name="Peters L."/>
            <person name="Pitluck S."/>
            <person name="Woyke T."/>
            <person name="Kerfeld C."/>
        </authorList>
    </citation>
    <scope>NUCLEOTIDE SEQUENCE [LARGE SCALE GENOMIC DNA]</scope>
    <source>
        <strain evidence="1 2">PCC 7203</strain>
    </source>
</reference>
<dbReference type="RefSeq" id="WP_015155766.1">
    <property type="nucleotide sequence ID" value="NC_019695.1"/>
</dbReference>
<dbReference type="GO" id="GO:0006355">
    <property type="term" value="P:regulation of DNA-templated transcription"/>
    <property type="evidence" value="ECO:0007669"/>
    <property type="project" value="InterPro"/>
</dbReference>
<dbReference type="AlphaFoldDB" id="K9U3K7"/>
<evidence type="ECO:0000313" key="2">
    <source>
        <dbReference type="Proteomes" id="UP000010384"/>
    </source>
</evidence>
<dbReference type="InParanoid" id="K9U3K7"/>
<dbReference type="GO" id="GO:0003677">
    <property type="term" value="F:DNA binding"/>
    <property type="evidence" value="ECO:0007669"/>
    <property type="project" value="UniProtKB-KW"/>
</dbReference>
<keyword evidence="1" id="KW-0238">DNA-binding</keyword>
<organism evidence="1 2">
    <name type="scientific">Chroococcidiopsis thermalis (strain PCC 7203)</name>
    <dbReference type="NCBI Taxonomy" id="251229"/>
    <lineage>
        <taxon>Bacteria</taxon>
        <taxon>Bacillati</taxon>
        <taxon>Cyanobacteriota</taxon>
        <taxon>Cyanophyceae</taxon>
        <taxon>Chroococcidiopsidales</taxon>
        <taxon>Chroococcidiopsidaceae</taxon>
        <taxon>Chroococcidiopsis</taxon>
    </lineage>
</organism>
<sequence>MSSYLLQLPEELIQEVRQLAAANQIPLEQWLIAAITQQLEVERSFSRLRQAAQIADYERFDQILARVPDIEPMLGDEL</sequence>
<dbReference type="EMBL" id="CP003597">
    <property type="protein sequence ID" value="AFY89223.1"/>
    <property type="molecule type" value="Genomic_DNA"/>
</dbReference>
<dbReference type="InterPro" id="IPR010985">
    <property type="entry name" value="Ribbon_hlx_hlx"/>
</dbReference>
<dbReference type="OrthoDB" id="485993at2"/>
<keyword evidence="2" id="KW-1185">Reference proteome</keyword>
<dbReference type="SUPFAM" id="SSF47598">
    <property type="entry name" value="Ribbon-helix-helix"/>
    <property type="match status" value="1"/>
</dbReference>
<dbReference type="KEGG" id="cthe:Chro_3795"/>
<gene>
    <name evidence="1" type="ORF">Chro_3795</name>
</gene>